<dbReference type="Proteomes" id="UP001623348">
    <property type="component" value="Unassembled WGS sequence"/>
</dbReference>
<dbReference type="Gene3D" id="3.80.10.10">
    <property type="entry name" value="Ribonuclease Inhibitor"/>
    <property type="match status" value="1"/>
</dbReference>
<evidence type="ECO:0000256" key="1">
    <source>
        <dbReference type="ARBA" id="ARBA00022614"/>
    </source>
</evidence>
<comment type="caution">
    <text evidence="5">The sequence shown here is derived from an EMBL/GenBank/DDBJ whole genome shotgun (WGS) entry which is preliminary data.</text>
</comment>
<dbReference type="InterPro" id="IPR001715">
    <property type="entry name" value="CH_dom"/>
</dbReference>
<dbReference type="SUPFAM" id="SSF52058">
    <property type="entry name" value="L domain-like"/>
    <property type="match status" value="1"/>
</dbReference>
<dbReference type="Pfam" id="PF00307">
    <property type="entry name" value="CH"/>
    <property type="match status" value="1"/>
</dbReference>
<dbReference type="Gene3D" id="1.10.418.10">
    <property type="entry name" value="Calponin-like domain"/>
    <property type="match status" value="1"/>
</dbReference>
<feature type="compositionally biased region" description="Low complexity" evidence="3">
    <location>
        <begin position="475"/>
        <end position="492"/>
    </location>
</feature>
<dbReference type="InterPro" id="IPR003591">
    <property type="entry name" value="Leu-rich_rpt_typical-subtyp"/>
</dbReference>
<feature type="region of interest" description="Disordered" evidence="3">
    <location>
        <begin position="381"/>
        <end position="403"/>
    </location>
</feature>
<feature type="compositionally biased region" description="Polar residues" evidence="3">
    <location>
        <begin position="286"/>
        <end position="306"/>
    </location>
</feature>
<dbReference type="InterPro" id="IPR050216">
    <property type="entry name" value="LRR_domain-containing"/>
</dbReference>
<dbReference type="PANTHER" id="PTHR48051:SF64">
    <property type="entry name" value="LEUCINE RICH REPEATS AND CALPONIN HOMOLOGY DOMAIN CONTAINING 4"/>
    <property type="match status" value="1"/>
</dbReference>
<keyword evidence="1" id="KW-0433">Leucine-rich repeat</keyword>
<dbReference type="SMART" id="SM00033">
    <property type="entry name" value="CH"/>
    <property type="match status" value="1"/>
</dbReference>
<gene>
    <name evidence="5" type="ORF">GRJ2_002583000</name>
</gene>
<dbReference type="PANTHER" id="PTHR48051">
    <property type="match status" value="1"/>
</dbReference>
<evidence type="ECO:0000256" key="2">
    <source>
        <dbReference type="ARBA" id="ARBA00022737"/>
    </source>
</evidence>
<dbReference type="EMBL" id="BAAFJT010000030">
    <property type="protein sequence ID" value="GAB0201174.1"/>
    <property type="molecule type" value="Genomic_DNA"/>
</dbReference>
<feature type="compositionally biased region" description="Low complexity" evidence="3">
    <location>
        <begin position="437"/>
        <end position="451"/>
    </location>
</feature>
<dbReference type="Pfam" id="PF00560">
    <property type="entry name" value="LRR_1"/>
    <property type="match status" value="1"/>
</dbReference>
<feature type="region of interest" description="Disordered" evidence="3">
    <location>
        <begin position="1"/>
        <end position="30"/>
    </location>
</feature>
<dbReference type="PROSITE" id="PS51450">
    <property type="entry name" value="LRR"/>
    <property type="match status" value="2"/>
</dbReference>
<reference evidence="5 6" key="1">
    <citation type="submission" date="2024-06" db="EMBL/GenBank/DDBJ databases">
        <title>The draft genome of Grus japonensis, version 3.</title>
        <authorList>
            <person name="Nabeshima K."/>
            <person name="Suzuki S."/>
            <person name="Onuma M."/>
        </authorList>
    </citation>
    <scope>NUCLEOTIDE SEQUENCE [LARGE SCALE GENOMIC DNA]</scope>
    <source>
        <strain evidence="5 6">451A</strain>
    </source>
</reference>
<feature type="compositionally biased region" description="Pro residues" evidence="3">
    <location>
        <begin position="16"/>
        <end position="25"/>
    </location>
</feature>
<evidence type="ECO:0000313" key="6">
    <source>
        <dbReference type="Proteomes" id="UP001623348"/>
    </source>
</evidence>
<accession>A0ABC9XV65</accession>
<feature type="region of interest" description="Disordered" evidence="3">
    <location>
        <begin position="437"/>
        <end position="509"/>
    </location>
</feature>
<feature type="domain" description="Calponin-homology (CH)" evidence="4">
    <location>
        <begin position="507"/>
        <end position="620"/>
    </location>
</feature>
<protein>
    <submittedName>
        <fullName evidence="5">Leucine-rich repeat and calponiny domain-containing protein 4</fullName>
    </submittedName>
</protein>
<proteinExistence type="predicted"/>
<dbReference type="InterPro" id="IPR032675">
    <property type="entry name" value="LRR_dom_sf"/>
</dbReference>
<feature type="region of interest" description="Disordered" evidence="3">
    <location>
        <begin position="285"/>
        <end position="348"/>
    </location>
</feature>
<dbReference type="SMART" id="SM00369">
    <property type="entry name" value="LRR_TYP"/>
    <property type="match status" value="6"/>
</dbReference>
<dbReference type="InterPro" id="IPR001611">
    <property type="entry name" value="Leu-rich_rpt"/>
</dbReference>
<organism evidence="5 6">
    <name type="scientific">Grus japonensis</name>
    <name type="common">Japanese crane</name>
    <name type="synonym">Red-crowned crane</name>
    <dbReference type="NCBI Taxonomy" id="30415"/>
    <lineage>
        <taxon>Eukaryota</taxon>
        <taxon>Metazoa</taxon>
        <taxon>Chordata</taxon>
        <taxon>Craniata</taxon>
        <taxon>Vertebrata</taxon>
        <taxon>Euteleostomi</taxon>
        <taxon>Archelosauria</taxon>
        <taxon>Archosauria</taxon>
        <taxon>Dinosauria</taxon>
        <taxon>Saurischia</taxon>
        <taxon>Theropoda</taxon>
        <taxon>Coelurosauria</taxon>
        <taxon>Aves</taxon>
        <taxon>Neognathae</taxon>
        <taxon>Neoaves</taxon>
        <taxon>Gruiformes</taxon>
        <taxon>Gruidae</taxon>
        <taxon>Grus</taxon>
    </lineage>
</organism>
<dbReference type="PRINTS" id="PR00019">
    <property type="entry name" value="LEURICHRPT"/>
</dbReference>
<evidence type="ECO:0000259" key="4">
    <source>
        <dbReference type="PROSITE" id="PS50021"/>
    </source>
</evidence>
<dbReference type="FunFam" id="3.80.10.10:FF:000007">
    <property type="entry name" value="Leucine-rich repeat and calponin homology domain-containing protein 1 isoform 3"/>
    <property type="match status" value="1"/>
</dbReference>
<name>A0ABC9XV65_GRUJA</name>
<dbReference type="SMART" id="SM00364">
    <property type="entry name" value="LRR_BAC"/>
    <property type="match status" value="4"/>
</dbReference>
<dbReference type="AlphaFoldDB" id="A0ABC9XV65"/>
<keyword evidence="2" id="KW-0677">Repeat</keyword>
<sequence length="630" mass="68249">MAGGEAGTMTAELLLPPLPPSPPPGGAGTERALEEAAASGTLSLAGRRLRAFPVAAARRWDLSDTTQADLSRNRFGEVPEAACRLVSLEGLSLYHNCLRSVSPAIANLQALAHLDLSRNQLTSLPACLCLLPLRVLNASNNRLAQLPENIGALSALRQLDVSCNELRALPAGVGQLKSLRDLNLRRNQLTVLPTELSELPLVRLDFSCNRVVAIPRCYRRLRHLQIILADNNPLQSPPAQVCLKGRVHIFKYLHLEAEAATATRPPTTCLTDELCPLRQRGGLDSGFNSVDSGSKRWSGNEFQSTDEFSELPRQHREKRSGAGPDVTPWGPDVTPTLPTAGDSDPEQVDFIEGSLTGEEEEETPLEEQQDSALRGDAMEKVPGGRVVPVPWQGEGAGEGRRRPEILQLWQERERRQQARRSRGLEQRDSFLRAAAKAPPALAAPPSAQPEPGTVSPRQQTTMAGPDEAPAPPSAPHATPKPSSFLFRSSSRSAVTKPAPPSHNAPPDPDERELIAEMRQSIESLLQLRLPEELGEALSDGELLCRLANRLRPRLVPFIHVPSPAAPKLSPANSRRNVESFLDACRRVGVPEAAICQPQHVLEEESLGPLARTLRGLLGVAPLRDPPPGTP</sequence>
<dbReference type="InterPro" id="IPR036872">
    <property type="entry name" value="CH_dom_sf"/>
</dbReference>
<evidence type="ECO:0000256" key="3">
    <source>
        <dbReference type="SAM" id="MobiDB-lite"/>
    </source>
</evidence>
<evidence type="ECO:0000313" key="5">
    <source>
        <dbReference type="EMBL" id="GAB0201174.1"/>
    </source>
</evidence>
<dbReference type="SUPFAM" id="SSF47576">
    <property type="entry name" value="Calponin-homology domain, CH-domain"/>
    <property type="match status" value="1"/>
</dbReference>
<feature type="compositionally biased region" description="Acidic residues" evidence="3">
    <location>
        <begin position="357"/>
        <end position="369"/>
    </location>
</feature>
<dbReference type="PROSITE" id="PS50021">
    <property type="entry name" value="CH"/>
    <property type="match status" value="1"/>
</dbReference>
<dbReference type="Pfam" id="PF13855">
    <property type="entry name" value="LRR_8"/>
    <property type="match status" value="1"/>
</dbReference>
<keyword evidence="6" id="KW-1185">Reference proteome</keyword>
<feature type="region of interest" description="Disordered" evidence="3">
    <location>
        <begin position="355"/>
        <end position="374"/>
    </location>
</feature>
<feature type="compositionally biased region" description="Pro residues" evidence="3">
    <location>
        <begin position="497"/>
        <end position="506"/>
    </location>
</feature>